<name>A0A401TVD9_CHIPU</name>
<organism evidence="1 2">
    <name type="scientific">Chiloscyllium punctatum</name>
    <name type="common">Brownbanded bambooshark</name>
    <name type="synonym">Hemiscyllium punctatum</name>
    <dbReference type="NCBI Taxonomy" id="137246"/>
    <lineage>
        <taxon>Eukaryota</taxon>
        <taxon>Metazoa</taxon>
        <taxon>Chordata</taxon>
        <taxon>Craniata</taxon>
        <taxon>Vertebrata</taxon>
        <taxon>Chondrichthyes</taxon>
        <taxon>Elasmobranchii</taxon>
        <taxon>Galeomorphii</taxon>
        <taxon>Galeoidea</taxon>
        <taxon>Orectolobiformes</taxon>
        <taxon>Hemiscylliidae</taxon>
        <taxon>Chiloscyllium</taxon>
    </lineage>
</organism>
<evidence type="ECO:0000313" key="2">
    <source>
        <dbReference type="Proteomes" id="UP000287033"/>
    </source>
</evidence>
<dbReference type="Proteomes" id="UP000287033">
    <property type="component" value="Unassembled WGS sequence"/>
</dbReference>
<dbReference type="AlphaFoldDB" id="A0A401TVD9"/>
<protein>
    <submittedName>
        <fullName evidence="1">Uncharacterized protein</fullName>
    </submittedName>
</protein>
<comment type="caution">
    <text evidence="1">The sequence shown here is derived from an EMBL/GenBank/DDBJ whole genome shotgun (WGS) entry which is preliminary data.</text>
</comment>
<dbReference type="OrthoDB" id="9949447at2759"/>
<proteinExistence type="predicted"/>
<reference evidence="1 2" key="1">
    <citation type="journal article" date="2018" name="Nat. Ecol. Evol.">
        <title>Shark genomes provide insights into elasmobranch evolution and the origin of vertebrates.</title>
        <authorList>
            <person name="Hara Y"/>
            <person name="Yamaguchi K"/>
            <person name="Onimaru K"/>
            <person name="Kadota M"/>
            <person name="Koyanagi M"/>
            <person name="Keeley SD"/>
            <person name="Tatsumi K"/>
            <person name="Tanaka K"/>
            <person name="Motone F"/>
            <person name="Kageyama Y"/>
            <person name="Nozu R"/>
            <person name="Adachi N"/>
            <person name="Nishimura O"/>
            <person name="Nakagawa R"/>
            <person name="Tanegashima C"/>
            <person name="Kiyatake I"/>
            <person name="Matsumoto R"/>
            <person name="Murakumo K"/>
            <person name="Nishida K"/>
            <person name="Terakita A"/>
            <person name="Kuratani S"/>
            <person name="Sato K"/>
            <person name="Hyodo S Kuraku.S."/>
        </authorList>
    </citation>
    <scope>NUCLEOTIDE SEQUENCE [LARGE SCALE GENOMIC DNA]</scope>
</reference>
<gene>
    <name evidence="1" type="ORF">chiPu_0031038</name>
</gene>
<keyword evidence="2" id="KW-1185">Reference proteome</keyword>
<sequence length="55" mass="6120">MGTLHSFARRMDAFSTLHGPLSQSDVVDIFRKDLIADKAFRQSDTHVFIILGASV</sequence>
<evidence type="ECO:0000313" key="1">
    <source>
        <dbReference type="EMBL" id="GCC46612.1"/>
    </source>
</evidence>
<accession>A0A401TVD9</accession>
<dbReference type="EMBL" id="BEZZ01199264">
    <property type="protein sequence ID" value="GCC46612.1"/>
    <property type="molecule type" value="Genomic_DNA"/>
</dbReference>
<feature type="non-terminal residue" evidence="1">
    <location>
        <position position="55"/>
    </location>
</feature>